<dbReference type="AlphaFoldDB" id="W1I7N3"/>
<sequence>MKSSTEEETCTKYTVTNSKWRNAIFYPLKESEY</sequence>
<protein>
    <submittedName>
        <fullName evidence="1">COX3 domain containing protein</fullName>
    </submittedName>
</protein>
<proteinExistence type="predicted"/>
<accession>W1I7N3</accession>
<reference evidence="1" key="1">
    <citation type="submission" date="2013-05" db="EMBL/GenBank/DDBJ databases">
        <title>Draft genome sequences of six wheat associated Fusarium spp. isolates.</title>
        <authorList>
            <person name="Moolhuijzen P.M."/>
            <person name="Manners J.M."/>
            <person name="Wilcox S."/>
            <person name="Bellgard M.I."/>
            <person name="Gardiner D.M."/>
        </authorList>
    </citation>
    <scope>NUCLEOTIDE SEQUENCE</scope>
    <source>
        <strain evidence="1">CS3220</strain>
    </source>
</reference>
<dbReference type="EMBL" id="HG316784">
    <property type="protein sequence ID" value="CDX48558.1"/>
    <property type="molecule type" value="Genomic_DNA"/>
</dbReference>
<name>W1I7N3_FUSPS</name>
<gene>
    <name evidence="1" type="ORF">BN846_0126730</name>
</gene>
<organism evidence="1">
    <name type="scientific">Fusarium pseudograminearum CS3220</name>
    <dbReference type="NCBI Taxonomy" id="1318456"/>
    <lineage>
        <taxon>Eukaryota</taxon>
        <taxon>Fungi</taxon>
        <taxon>Dikarya</taxon>
        <taxon>Ascomycota</taxon>
        <taxon>Pezizomycotina</taxon>
        <taxon>Sordariomycetes</taxon>
        <taxon>Hypocreomycetidae</taxon>
        <taxon>Hypocreales</taxon>
        <taxon>Nectriaceae</taxon>
        <taxon>Fusarium</taxon>
    </lineage>
</organism>
<evidence type="ECO:0000313" key="1">
    <source>
        <dbReference type="EMBL" id="CDL72539.1"/>
    </source>
</evidence>
<dbReference type="EMBL" id="CBMC010001479">
    <property type="protein sequence ID" value="CDL72539.1"/>
    <property type="molecule type" value="Genomic_DNA"/>
</dbReference>